<reference evidence="4 5" key="1">
    <citation type="submission" date="2016-03" db="EMBL/GenBank/DDBJ databases">
        <title>Comparative genomics of Pseudogymnoascus destructans, the fungus causing white-nose syndrome of bats.</title>
        <authorList>
            <person name="Palmer J.M."/>
            <person name="Drees K.P."/>
            <person name="Foster J.T."/>
            <person name="Lindner D.L."/>
        </authorList>
    </citation>
    <scope>NUCLEOTIDE SEQUENCE [LARGE SCALE GENOMIC DNA]</scope>
    <source>
        <strain evidence="4 5">UAMH 10579</strain>
    </source>
</reference>
<sequence>MSNKATDDLATPAADSVTTPAEGNETNPAPIDETANLARADQMRETRACQEKFLRYQESFNDIIECLRKCNGDEPPDEKPNLMGEEVDPEGAELSPTPEAMTPEVITPEAITPEAITPESIAKKKMKELTDRSAILGLPTAIAESRLKELCCNKDGPEDMKFPVINLVELQRLNIYAIRKRLAEKAIAILDTTSLCDNEAWRIKGLMSDYCNALRDFDYMLQKENNEIERDPFYLMYSRWCDWAIMKPVVKKLYKSTTKTMMEAPRDYADPEMIGDARAWTKKRARDASFYKRFWFGLAGGLALIAPMLLILLHHDRVTALATASVATVFFAVTMAFYHEADASPLAPVGATAAYSAVLIVLVGTKL</sequence>
<feature type="transmembrane region" description="Helical" evidence="2">
    <location>
        <begin position="294"/>
        <end position="313"/>
    </location>
</feature>
<proteinExistence type="predicted"/>
<organism evidence="4 5">
    <name type="scientific">Pseudogymnoascus verrucosus</name>
    <dbReference type="NCBI Taxonomy" id="342668"/>
    <lineage>
        <taxon>Eukaryota</taxon>
        <taxon>Fungi</taxon>
        <taxon>Dikarya</taxon>
        <taxon>Ascomycota</taxon>
        <taxon>Pezizomycotina</taxon>
        <taxon>Leotiomycetes</taxon>
        <taxon>Thelebolales</taxon>
        <taxon>Thelebolaceae</taxon>
        <taxon>Pseudogymnoascus</taxon>
    </lineage>
</organism>
<dbReference type="EMBL" id="KV460247">
    <property type="protein sequence ID" value="OBT94061.1"/>
    <property type="molecule type" value="Genomic_DNA"/>
</dbReference>
<keyword evidence="2" id="KW-0812">Transmembrane</keyword>
<dbReference type="AlphaFoldDB" id="A0A1B8GE00"/>
<dbReference type="Proteomes" id="UP000091956">
    <property type="component" value="Unassembled WGS sequence"/>
</dbReference>
<evidence type="ECO:0000256" key="1">
    <source>
        <dbReference type="SAM" id="MobiDB-lite"/>
    </source>
</evidence>
<reference evidence="5" key="2">
    <citation type="journal article" date="2018" name="Nat. Commun.">
        <title>Extreme sensitivity to ultraviolet light in the fungal pathogen causing white-nose syndrome of bats.</title>
        <authorList>
            <person name="Palmer J.M."/>
            <person name="Drees K.P."/>
            <person name="Foster J.T."/>
            <person name="Lindner D.L."/>
        </authorList>
    </citation>
    <scope>NUCLEOTIDE SEQUENCE [LARGE SCALE GENOMIC DNA]</scope>
    <source>
        <strain evidence="5">UAMH 10579</strain>
    </source>
</reference>
<dbReference type="GeneID" id="28840535"/>
<dbReference type="Pfam" id="PF20237">
    <property type="entry name" value="DUF6594"/>
    <property type="match status" value="1"/>
</dbReference>
<name>A0A1B8GE00_9PEZI</name>
<evidence type="ECO:0000259" key="3">
    <source>
        <dbReference type="Pfam" id="PF20237"/>
    </source>
</evidence>
<dbReference type="STRING" id="342668.A0A1B8GE00"/>
<evidence type="ECO:0000313" key="4">
    <source>
        <dbReference type="EMBL" id="OBT94061.1"/>
    </source>
</evidence>
<feature type="domain" description="DUF6594" evidence="3">
    <location>
        <begin position="251"/>
        <end position="359"/>
    </location>
</feature>
<keyword evidence="2" id="KW-1133">Transmembrane helix</keyword>
<dbReference type="OrthoDB" id="3546297at2759"/>
<feature type="region of interest" description="Disordered" evidence="1">
    <location>
        <begin position="1"/>
        <end position="34"/>
    </location>
</feature>
<keyword evidence="5" id="KW-1185">Reference proteome</keyword>
<feature type="transmembrane region" description="Helical" evidence="2">
    <location>
        <begin position="345"/>
        <end position="364"/>
    </location>
</feature>
<protein>
    <recommendedName>
        <fullName evidence="3">DUF6594 domain-containing protein</fullName>
    </recommendedName>
</protein>
<gene>
    <name evidence="4" type="ORF">VE01_07149</name>
</gene>
<evidence type="ECO:0000313" key="5">
    <source>
        <dbReference type="Proteomes" id="UP000091956"/>
    </source>
</evidence>
<dbReference type="InterPro" id="IPR046529">
    <property type="entry name" value="DUF6594"/>
</dbReference>
<accession>A0A1B8GE00</accession>
<evidence type="ECO:0000256" key="2">
    <source>
        <dbReference type="SAM" id="Phobius"/>
    </source>
</evidence>
<feature type="compositionally biased region" description="Polar residues" evidence="1">
    <location>
        <begin position="16"/>
        <end position="27"/>
    </location>
</feature>
<dbReference type="RefSeq" id="XP_018127794.1">
    <property type="nucleotide sequence ID" value="XM_018276584.2"/>
</dbReference>
<feature type="transmembrane region" description="Helical" evidence="2">
    <location>
        <begin position="320"/>
        <end position="339"/>
    </location>
</feature>
<keyword evidence="2" id="KW-0472">Membrane</keyword>
<feature type="region of interest" description="Disordered" evidence="1">
    <location>
        <begin position="74"/>
        <end position="99"/>
    </location>
</feature>